<accession>A0A0B7H7T2</accession>
<reference evidence="2 3" key="1">
    <citation type="submission" date="2015-01" db="EMBL/GenBank/DDBJ databases">
        <authorList>
            <person name="Xiang T."/>
            <person name="Song Y."/>
            <person name="Huang L."/>
            <person name="Wang B."/>
            <person name="Wu P."/>
        </authorList>
    </citation>
    <scope>NUCLEOTIDE SEQUENCE [LARGE SCALE GENOMIC DNA]</scope>
    <source>
        <strain evidence="2 3">Cc12</strain>
    </source>
</reference>
<keyword evidence="1" id="KW-1133">Transmembrane helix</keyword>
<dbReference type="AlphaFoldDB" id="A0A0B7H7T2"/>
<evidence type="ECO:0000313" key="3">
    <source>
        <dbReference type="Proteomes" id="UP000044026"/>
    </source>
</evidence>
<feature type="transmembrane region" description="Helical" evidence="1">
    <location>
        <begin position="17"/>
        <end position="38"/>
    </location>
</feature>
<proteinExistence type="predicted"/>
<dbReference type="EMBL" id="CDOE01000050">
    <property type="protein sequence ID" value="CEN34599.1"/>
    <property type="molecule type" value="Genomic_DNA"/>
</dbReference>
<organism evidence="2 3">
    <name type="scientific">Capnocytophaga canimorsus</name>
    <dbReference type="NCBI Taxonomy" id="28188"/>
    <lineage>
        <taxon>Bacteria</taxon>
        <taxon>Pseudomonadati</taxon>
        <taxon>Bacteroidota</taxon>
        <taxon>Flavobacteriia</taxon>
        <taxon>Flavobacteriales</taxon>
        <taxon>Flavobacteriaceae</taxon>
        <taxon>Capnocytophaga</taxon>
    </lineage>
</organism>
<gene>
    <name evidence="2" type="ORF">CCAN12_540026</name>
</gene>
<dbReference type="Proteomes" id="UP000044026">
    <property type="component" value="Unassembled WGS sequence"/>
</dbReference>
<sequence>MEKNPAKTFQIMHRAHWFLLIISLITLIAAVAGSHGWFFF</sequence>
<keyword evidence="1" id="KW-0812">Transmembrane</keyword>
<evidence type="ECO:0000313" key="2">
    <source>
        <dbReference type="EMBL" id="CEN34599.1"/>
    </source>
</evidence>
<keyword evidence="1" id="KW-0472">Membrane</keyword>
<name>A0A0B7H7T2_9FLAO</name>
<protein>
    <submittedName>
        <fullName evidence="2">Uncharacterized protein</fullName>
    </submittedName>
</protein>
<evidence type="ECO:0000256" key="1">
    <source>
        <dbReference type="SAM" id="Phobius"/>
    </source>
</evidence>